<evidence type="ECO:0000259" key="6">
    <source>
        <dbReference type="PROSITE" id="PS51085"/>
    </source>
</evidence>
<dbReference type="RefSeq" id="WP_289725486.1">
    <property type="nucleotide sequence ID" value="NZ_JAUDUY010000005.1"/>
</dbReference>
<dbReference type="InterPro" id="IPR051452">
    <property type="entry name" value="Diverse_Oxidoreductases"/>
</dbReference>
<dbReference type="InterPro" id="IPR002888">
    <property type="entry name" value="2Fe-2S-bd"/>
</dbReference>
<comment type="caution">
    <text evidence="7">The sequence shown here is derived from an EMBL/GenBank/DDBJ whole genome shotgun (WGS) entry which is preliminary data.</text>
</comment>
<dbReference type="PROSITE" id="PS00197">
    <property type="entry name" value="2FE2S_FER_1"/>
    <property type="match status" value="1"/>
</dbReference>
<organism evidence="7 8">
    <name type="scientific">Robiginitalea aurantiaca</name>
    <dbReference type="NCBI Taxonomy" id="3056915"/>
    <lineage>
        <taxon>Bacteria</taxon>
        <taxon>Pseudomonadati</taxon>
        <taxon>Bacteroidota</taxon>
        <taxon>Flavobacteriia</taxon>
        <taxon>Flavobacteriales</taxon>
        <taxon>Flavobacteriaceae</taxon>
        <taxon>Robiginitalea</taxon>
    </lineage>
</organism>
<dbReference type="PROSITE" id="PS51085">
    <property type="entry name" value="2FE2S_FER_2"/>
    <property type="match status" value="1"/>
</dbReference>
<evidence type="ECO:0000313" key="8">
    <source>
        <dbReference type="Proteomes" id="UP001174839"/>
    </source>
</evidence>
<accession>A0ABT7WH17</accession>
<dbReference type="InterPro" id="IPR006058">
    <property type="entry name" value="2Fe2S_fd_BS"/>
</dbReference>
<dbReference type="InterPro" id="IPR036010">
    <property type="entry name" value="2Fe-2S_ferredoxin-like_sf"/>
</dbReference>
<dbReference type="CDD" id="cd00207">
    <property type="entry name" value="fer2"/>
    <property type="match status" value="1"/>
</dbReference>
<gene>
    <name evidence="7" type="ORF">QU605_11530</name>
</gene>
<keyword evidence="3" id="KW-0560">Oxidoreductase</keyword>
<keyword evidence="2" id="KW-0479">Metal-binding</keyword>
<dbReference type="Proteomes" id="UP001174839">
    <property type="component" value="Unassembled WGS sequence"/>
</dbReference>
<dbReference type="SUPFAM" id="SSF47741">
    <property type="entry name" value="CO dehydrogenase ISP C-domain like"/>
    <property type="match status" value="1"/>
</dbReference>
<dbReference type="InterPro" id="IPR012675">
    <property type="entry name" value="Beta-grasp_dom_sf"/>
</dbReference>
<dbReference type="Gene3D" id="1.10.150.120">
    <property type="entry name" value="[2Fe-2S]-binding domain"/>
    <property type="match status" value="1"/>
</dbReference>
<evidence type="ECO:0000256" key="5">
    <source>
        <dbReference type="ARBA" id="ARBA00023014"/>
    </source>
</evidence>
<keyword evidence="8" id="KW-1185">Reference proteome</keyword>
<keyword evidence="1" id="KW-0001">2Fe-2S</keyword>
<dbReference type="PANTHER" id="PTHR44379:SF2">
    <property type="entry name" value="BLR6218 PROTEIN"/>
    <property type="match status" value="1"/>
</dbReference>
<dbReference type="PANTHER" id="PTHR44379">
    <property type="entry name" value="OXIDOREDUCTASE WITH IRON-SULFUR SUBUNIT"/>
    <property type="match status" value="1"/>
</dbReference>
<keyword evidence="5" id="KW-0411">Iron-sulfur</keyword>
<evidence type="ECO:0000256" key="3">
    <source>
        <dbReference type="ARBA" id="ARBA00023002"/>
    </source>
</evidence>
<dbReference type="Pfam" id="PF01799">
    <property type="entry name" value="Fer2_2"/>
    <property type="match status" value="1"/>
</dbReference>
<reference evidence="7" key="1">
    <citation type="submission" date="2023-06" db="EMBL/GenBank/DDBJ databases">
        <title>Robiginitalea aurantiacus sp. nov. and Algoriphagus sediminis sp. nov., isolated from coastal sediment.</title>
        <authorList>
            <person name="Zhou Z.Y."/>
            <person name="An J."/>
            <person name="Jia Y.W."/>
            <person name="Du Z.J."/>
        </authorList>
    </citation>
    <scope>NUCLEOTIDE SEQUENCE</scope>
    <source>
        <strain evidence="7">M39</strain>
    </source>
</reference>
<dbReference type="Gene3D" id="3.10.20.30">
    <property type="match status" value="1"/>
</dbReference>
<name>A0ABT7WH17_9FLAO</name>
<evidence type="ECO:0000256" key="4">
    <source>
        <dbReference type="ARBA" id="ARBA00023004"/>
    </source>
</evidence>
<dbReference type="EMBL" id="JAUDUY010000005">
    <property type="protein sequence ID" value="MDM9632109.1"/>
    <property type="molecule type" value="Genomic_DNA"/>
</dbReference>
<protein>
    <submittedName>
        <fullName evidence="7">(2Fe-2S)-binding protein</fullName>
    </submittedName>
</protein>
<dbReference type="SUPFAM" id="SSF54292">
    <property type="entry name" value="2Fe-2S ferredoxin-like"/>
    <property type="match status" value="1"/>
</dbReference>
<evidence type="ECO:0000256" key="2">
    <source>
        <dbReference type="ARBA" id="ARBA00022723"/>
    </source>
</evidence>
<sequence length="158" mass="17166">MPAYTLTVNGKVHRVEVAEGTSLLWVLREHLGFTGTKYGCGIALCGACVIHIDSQPVRACVLNIEAVSQNQSITTIEGLSESGDHPVQRAWIEAQAPQCGYCQSGQIMQAAALLESNPNPSRQEIKSYMSSVLCRCGTYMRILKAVELAAEQQPQKES</sequence>
<evidence type="ECO:0000313" key="7">
    <source>
        <dbReference type="EMBL" id="MDM9632109.1"/>
    </source>
</evidence>
<dbReference type="InterPro" id="IPR036884">
    <property type="entry name" value="2Fe-2S-bd_dom_sf"/>
</dbReference>
<dbReference type="Pfam" id="PF00111">
    <property type="entry name" value="Fer2"/>
    <property type="match status" value="1"/>
</dbReference>
<dbReference type="InterPro" id="IPR001041">
    <property type="entry name" value="2Fe-2S_ferredoxin-type"/>
</dbReference>
<keyword evidence="4" id="KW-0408">Iron</keyword>
<feature type="domain" description="2Fe-2S ferredoxin-type" evidence="6">
    <location>
        <begin position="2"/>
        <end position="79"/>
    </location>
</feature>
<proteinExistence type="predicted"/>
<evidence type="ECO:0000256" key="1">
    <source>
        <dbReference type="ARBA" id="ARBA00022714"/>
    </source>
</evidence>